<dbReference type="GeneID" id="78253181"/>
<comment type="similarity">
    <text evidence="1">Belongs to the sigma-70 factor family. ECF subfamily.</text>
</comment>
<organism evidence="8 9">
    <name type="scientific">Idiomarina abyssalis</name>
    <dbReference type="NCBI Taxonomy" id="86102"/>
    <lineage>
        <taxon>Bacteria</taxon>
        <taxon>Pseudomonadati</taxon>
        <taxon>Pseudomonadota</taxon>
        <taxon>Gammaproteobacteria</taxon>
        <taxon>Alteromonadales</taxon>
        <taxon>Idiomarinaceae</taxon>
        <taxon>Idiomarina</taxon>
    </lineage>
</organism>
<gene>
    <name evidence="7" type="ORF">JHC10_12945</name>
    <name evidence="8" type="ORF">JHC11_01230</name>
</gene>
<dbReference type="Pfam" id="PF08281">
    <property type="entry name" value="Sigma70_r4_2"/>
    <property type="match status" value="1"/>
</dbReference>
<evidence type="ECO:0000256" key="2">
    <source>
        <dbReference type="ARBA" id="ARBA00023015"/>
    </source>
</evidence>
<evidence type="ECO:0000256" key="4">
    <source>
        <dbReference type="ARBA" id="ARBA00023163"/>
    </source>
</evidence>
<keyword evidence="3" id="KW-0731">Sigma factor</keyword>
<evidence type="ECO:0000313" key="7">
    <source>
        <dbReference type="EMBL" id="MBJ7267844.1"/>
    </source>
</evidence>
<proteinExistence type="inferred from homology"/>
<dbReference type="PANTHER" id="PTHR43133">
    <property type="entry name" value="RNA POLYMERASE ECF-TYPE SIGMA FACTO"/>
    <property type="match status" value="1"/>
</dbReference>
<dbReference type="InterPro" id="IPR013325">
    <property type="entry name" value="RNA_pol_sigma_r2"/>
</dbReference>
<keyword evidence="10" id="KW-1185">Reference proteome</keyword>
<dbReference type="InterPro" id="IPR013324">
    <property type="entry name" value="RNA_pol_sigma_r3/r4-like"/>
</dbReference>
<dbReference type="Gene3D" id="1.10.10.10">
    <property type="entry name" value="Winged helix-like DNA-binding domain superfamily/Winged helix DNA-binding domain"/>
    <property type="match status" value="1"/>
</dbReference>
<dbReference type="SUPFAM" id="SSF88946">
    <property type="entry name" value="Sigma2 domain of RNA polymerase sigma factors"/>
    <property type="match status" value="1"/>
</dbReference>
<reference evidence="8 10" key="1">
    <citation type="submission" date="2020-09" db="EMBL/GenBank/DDBJ databases">
        <title>Draft Genomes of Bacterial Isolates from North Pond Shallow Sediments.</title>
        <authorList>
            <person name="Kiel Reese B."/>
            <person name="Mullis M."/>
            <person name="Weisend R.E."/>
        </authorList>
    </citation>
    <scope>NUCLEOTIDE SEQUENCE</scope>
    <source>
        <strain evidence="8">KJE-2</strain>
        <strain evidence="7 10">KJE-3</strain>
    </source>
</reference>
<dbReference type="InterPro" id="IPR007627">
    <property type="entry name" value="RNA_pol_sigma70_r2"/>
</dbReference>
<evidence type="ECO:0000313" key="10">
    <source>
        <dbReference type="Proteomes" id="UP000655994"/>
    </source>
</evidence>
<comment type="caution">
    <text evidence="8">The sequence shown here is derived from an EMBL/GenBank/DDBJ whole genome shotgun (WGS) entry which is preliminary data.</text>
</comment>
<dbReference type="PANTHER" id="PTHR43133:SF62">
    <property type="entry name" value="RNA POLYMERASE SIGMA FACTOR SIGZ"/>
    <property type="match status" value="1"/>
</dbReference>
<evidence type="ECO:0000259" key="5">
    <source>
        <dbReference type="Pfam" id="PF04542"/>
    </source>
</evidence>
<keyword evidence="4" id="KW-0804">Transcription</keyword>
<dbReference type="InterPro" id="IPR039425">
    <property type="entry name" value="RNA_pol_sigma-70-like"/>
</dbReference>
<feature type="domain" description="RNA polymerase sigma-70 region 2" evidence="5">
    <location>
        <begin position="25"/>
        <end position="91"/>
    </location>
</feature>
<dbReference type="AlphaFoldDB" id="A0A8I1KD52"/>
<feature type="domain" description="RNA polymerase sigma factor 70 region 4 type 2" evidence="6">
    <location>
        <begin position="121"/>
        <end position="170"/>
    </location>
</feature>
<evidence type="ECO:0000256" key="1">
    <source>
        <dbReference type="ARBA" id="ARBA00010641"/>
    </source>
</evidence>
<dbReference type="EMBL" id="JAEMOP010000002">
    <property type="protein sequence ID" value="MBJ7314626.1"/>
    <property type="molecule type" value="Genomic_DNA"/>
</dbReference>
<name>A0A8I1KD52_9GAMM</name>
<keyword evidence="2" id="KW-0805">Transcription regulation</keyword>
<dbReference type="EMBL" id="JAEMOS010000047">
    <property type="protein sequence ID" value="MBJ7267844.1"/>
    <property type="molecule type" value="Genomic_DNA"/>
</dbReference>
<evidence type="ECO:0000259" key="6">
    <source>
        <dbReference type="Pfam" id="PF08281"/>
    </source>
</evidence>
<evidence type="ECO:0000256" key="3">
    <source>
        <dbReference type="ARBA" id="ARBA00023082"/>
    </source>
</evidence>
<dbReference type="InterPro" id="IPR013249">
    <property type="entry name" value="RNA_pol_sigma70_r4_t2"/>
</dbReference>
<accession>A0A8I1KD52</accession>
<dbReference type="GO" id="GO:0006352">
    <property type="term" value="P:DNA-templated transcription initiation"/>
    <property type="evidence" value="ECO:0007669"/>
    <property type="project" value="InterPro"/>
</dbReference>
<protein>
    <submittedName>
        <fullName evidence="8">Sigma-70 family RNA polymerase sigma factor</fullName>
    </submittedName>
</protein>
<dbReference type="Gene3D" id="1.10.1740.10">
    <property type="match status" value="1"/>
</dbReference>
<dbReference type="Pfam" id="PF04542">
    <property type="entry name" value="Sigma70_r2"/>
    <property type="match status" value="1"/>
</dbReference>
<dbReference type="GO" id="GO:0003677">
    <property type="term" value="F:DNA binding"/>
    <property type="evidence" value="ECO:0007669"/>
    <property type="project" value="InterPro"/>
</dbReference>
<dbReference type="GO" id="GO:0016987">
    <property type="term" value="F:sigma factor activity"/>
    <property type="evidence" value="ECO:0007669"/>
    <property type="project" value="UniProtKB-KW"/>
</dbReference>
<evidence type="ECO:0000313" key="8">
    <source>
        <dbReference type="EMBL" id="MBJ7314626.1"/>
    </source>
</evidence>
<sequence>MASQNLAEELHLIAIGDQQAFKRFYKQTAAKLFGVSLAILRERNLAEDVLQDTYIKVWHSASQYRADQGTAMSWVTSMVRYRAIDVLRSSDNRAISVDDIERLVSQNAVDVMNEEEADAPRLDDCLGKLQGSQRHSIHLAYLFGLTHQEISHHLGEALGSIKTWIRRGLDSLKRCLQS</sequence>
<dbReference type="InterPro" id="IPR036388">
    <property type="entry name" value="WH-like_DNA-bd_sf"/>
</dbReference>
<dbReference type="Proteomes" id="UP000655994">
    <property type="component" value="Unassembled WGS sequence"/>
</dbReference>
<evidence type="ECO:0000313" key="9">
    <source>
        <dbReference type="Proteomes" id="UP000621390"/>
    </source>
</evidence>
<dbReference type="NCBIfam" id="TIGR02937">
    <property type="entry name" value="sigma70-ECF"/>
    <property type="match status" value="1"/>
</dbReference>
<dbReference type="RefSeq" id="WP_199495080.1">
    <property type="nucleotide sequence ID" value="NZ_CAXAWT010000005.1"/>
</dbReference>
<dbReference type="SUPFAM" id="SSF88659">
    <property type="entry name" value="Sigma3 and sigma4 domains of RNA polymerase sigma factors"/>
    <property type="match status" value="1"/>
</dbReference>
<dbReference type="Proteomes" id="UP000621390">
    <property type="component" value="Unassembled WGS sequence"/>
</dbReference>
<dbReference type="InterPro" id="IPR014284">
    <property type="entry name" value="RNA_pol_sigma-70_dom"/>
</dbReference>